<keyword evidence="4" id="KW-0505">Motor protein</keyword>
<feature type="compositionally biased region" description="Basic and acidic residues" evidence="7">
    <location>
        <begin position="423"/>
        <end position="446"/>
    </location>
</feature>
<dbReference type="Pfam" id="PF00498">
    <property type="entry name" value="FHA"/>
    <property type="match status" value="1"/>
</dbReference>
<feature type="compositionally biased region" description="Polar residues" evidence="7">
    <location>
        <begin position="1119"/>
        <end position="1128"/>
    </location>
</feature>
<organism evidence="9 10">
    <name type="scientific">Gonapodya prolifera (strain JEL478)</name>
    <name type="common">Monoblepharis prolifera</name>
    <dbReference type="NCBI Taxonomy" id="1344416"/>
    <lineage>
        <taxon>Eukaryota</taxon>
        <taxon>Fungi</taxon>
        <taxon>Fungi incertae sedis</taxon>
        <taxon>Chytridiomycota</taxon>
        <taxon>Chytridiomycota incertae sedis</taxon>
        <taxon>Monoblepharidomycetes</taxon>
        <taxon>Monoblepharidales</taxon>
        <taxon>Gonapodyaceae</taxon>
        <taxon>Gonapodya</taxon>
    </lineage>
</organism>
<evidence type="ECO:0000256" key="5">
    <source>
        <dbReference type="PROSITE-ProRule" id="PRU00283"/>
    </source>
</evidence>
<gene>
    <name evidence="9" type="ORF">M427DRAFT_27491</name>
</gene>
<name>A0A139AYY4_GONPJ</name>
<accession>A0A139AYY4</accession>
<feature type="domain" description="Kinesin motor" evidence="8">
    <location>
        <begin position="5"/>
        <end position="339"/>
    </location>
</feature>
<dbReference type="InterPro" id="IPR036961">
    <property type="entry name" value="Kinesin_motor_dom_sf"/>
</dbReference>
<keyword evidence="10" id="KW-1185">Reference proteome</keyword>
<dbReference type="GO" id="GO:0005524">
    <property type="term" value="F:ATP binding"/>
    <property type="evidence" value="ECO:0007669"/>
    <property type="project" value="UniProtKB-KW"/>
</dbReference>
<dbReference type="Proteomes" id="UP000070544">
    <property type="component" value="Unassembled WGS sequence"/>
</dbReference>
<dbReference type="SUPFAM" id="SSF49879">
    <property type="entry name" value="SMAD/FHA domain"/>
    <property type="match status" value="1"/>
</dbReference>
<dbReference type="AlphaFoldDB" id="A0A139AYY4"/>
<evidence type="ECO:0000313" key="9">
    <source>
        <dbReference type="EMBL" id="KXS21962.1"/>
    </source>
</evidence>
<keyword evidence="3 6" id="KW-0175">Coiled coil</keyword>
<dbReference type="InterPro" id="IPR027417">
    <property type="entry name" value="P-loop_NTPase"/>
</dbReference>
<keyword evidence="1" id="KW-0547">Nucleotide-binding</keyword>
<dbReference type="InterPro" id="IPR001752">
    <property type="entry name" value="Kinesin_motor_dom"/>
</dbReference>
<dbReference type="EMBL" id="KQ965732">
    <property type="protein sequence ID" value="KXS21962.1"/>
    <property type="molecule type" value="Genomic_DNA"/>
</dbReference>
<dbReference type="InterPro" id="IPR000253">
    <property type="entry name" value="FHA_dom"/>
</dbReference>
<comment type="caution">
    <text evidence="5">Lacks conserved residue(s) required for the propagation of feature annotation.</text>
</comment>
<dbReference type="PROSITE" id="PS50067">
    <property type="entry name" value="KINESIN_MOTOR_2"/>
    <property type="match status" value="1"/>
</dbReference>
<comment type="similarity">
    <text evidence="5">Belongs to the TRAFAC class myosin-kinesin ATPase superfamily. Kinesin family.</text>
</comment>
<dbReference type="Gene3D" id="2.60.200.20">
    <property type="match status" value="1"/>
</dbReference>
<proteinExistence type="inferred from homology"/>
<protein>
    <submittedName>
        <fullName evidence="9">Kinesin-domain-containing protein</fullName>
    </submittedName>
</protein>
<dbReference type="InterPro" id="IPR008984">
    <property type="entry name" value="SMAD_FHA_dom_sf"/>
</dbReference>
<evidence type="ECO:0000256" key="3">
    <source>
        <dbReference type="ARBA" id="ARBA00023054"/>
    </source>
</evidence>
<dbReference type="OrthoDB" id="2158885at2759"/>
<feature type="region of interest" description="Disordered" evidence="7">
    <location>
        <begin position="1062"/>
        <end position="1128"/>
    </location>
</feature>
<dbReference type="Gene3D" id="3.40.850.10">
    <property type="entry name" value="Kinesin motor domain"/>
    <property type="match status" value="1"/>
</dbReference>
<dbReference type="GO" id="GO:0008017">
    <property type="term" value="F:microtubule binding"/>
    <property type="evidence" value="ECO:0007669"/>
    <property type="project" value="InterPro"/>
</dbReference>
<dbReference type="SUPFAM" id="SSF52540">
    <property type="entry name" value="P-loop containing nucleoside triphosphate hydrolases"/>
    <property type="match status" value="1"/>
</dbReference>
<dbReference type="GO" id="GO:0003777">
    <property type="term" value="F:microtubule motor activity"/>
    <property type="evidence" value="ECO:0007669"/>
    <property type="project" value="InterPro"/>
</dbReference>
<feature type="coiled-coil region" evidence="6">
    <location>
        <begin position="914"/>
        <end position="991"/>
    </location>
</feature>
<evidence type="ECO:0000256" key="1">
    <source>
        <dbReference type="ARBA" id="ARBA00022741"/>
    </source>
</evidence>
<evidence type="ECO:0000256" key="6">
    <source>
        <dbReference type="SAM" id="Coils"/>
    </source>
</evidence>
<evidence type="ECO:0000256" key="7">
    <source>
        <dbReference type="SAM" id="MobiDB-lite"/>
    </source>
</evidence>
<evidence type="ECO:0000256" key="2">
    <source>
        <dbReference type="ARBA" id="ARBA00022840"/>
    </source>
</evidence>
<reference evidence="9 10" key="1">
    <citation type="journal article" date="2015" name="Genome Biol. Evol.">
        <title>Phylogenomic analyses indicate that early fungi evolved digesting cell walls of algal ancestors of land plants.</title>
        <authorList>
            <person name="Chang Y."/>
            <person name="Wang S."/>
            <person name="Sekimoto S."/>
            <person name="Aerts A.L."/>
            <person name="Choi C."/>
            <person name="Clum A."/>
            <person name="LaButti K.M."/>
            <person name="Lindquist E.A."/>
            <person name="Yee Ngan C."/>
            <person name="Ohm R.A."/>
            <person name="Salamov A.A."/>
            <person name="Grigoriev I.V."/>
            <person name="Spatafora J.W."/>
            <person name="Berbee M.L."/>
        </authorList>
    </citation>
    <scope>NUCLEOTIDE SEQUENCE [LARGE SCALE GENOMIC DNA]</scope>
    <source>
        <strain evidence="9 10">JEL478</strain>
    </source>
</reference>
<evidence type="ECO:0000313" key="10">
    <source>
        <dbReference type="Proteomes" id="UP000070544"/>
    </source>
</evidence>
<sequence length="1128" mass="123800">MSAENILVAVRVRPFNDRERGRNAKCVVSMHDKTTEIVDPDKGGEPHKFAFDYSLWSHDGFEDHDGVLEAEKGSNYADQRKVYDELGKLVLDNALAGYNSTLMAYGQTGSGRGIIPIVCDEIFKRIATGDPDLVYQMTFSTIEIYNEQVRDLLSESGESLKVRQNPKTGFFVDGLKEVAVTSYPEVEALIEKGTKNKTVAATNMNATSSRAHTIVTLHFSQIDRRTNTEKVAAIHLVDLAGSERIASTGADSNKARLKEATNINGSLSTLGNVIAALVQQQQGKKNIAVPFRDSVLTKLLANSLGGNSKTIMIAAISPADINYDESLSTLRFVDRAKQIKTSAVVNESSTDKLIRELKEENERLRKMCEEKDKMTGGGGGGESAKAAEGMSDQEREAFEKLQAEIADKEAQIRHMAEQNKSWEQRLEEAKREFDKPEEKTDLESSRDTTPCLANLNEDPLLSKMLFWFVKGGEHVIGKKAPGSTADIQLSGLGVQPVHAVVANKDGALTITVSNKSAVVRVNGKLLVPGDKPTSLQQNDRVLLGTNQIFTVKYPKVEDGPDEPTWANAQAEIARELGLGQTSGDEPLELQNVYDEILEILPLVNEVNTISDTLKQGLKFELMVTTEDGGDGSFGDGNDGYKILVKISNTIKGLKWIWSATRFKLSAIKMQDFYSTYVGSKGAALLPYNPFDLGVEDFRLGTAPVDLSALPSRKKVVSSTMIKDFKGSNEGLLRIEVAIETHDGGSVSETTDIMNQDIRVRIKLLSIVGIRWTKGDIKCAYEFYKSSVRTDTVQEATNITFNHEGVFNIPKVDDEFLDSLKKPLVVTVWGDHSNSLEALKRKAQEAAIRDAAVAKVQAPVDVTPFKEEIARLSVVMANKEKEFAAELQKVKTDVVFKTKQLADQVSQSNVEHTKLMRLTSEINGLNSMIQSANTEVARLQRVLAESQGGGILNACFGSAESAAAYQHLLAEIETLRKEKQQLLQEVSNLKSDAVYVASREETLARISRLDGLVKEMHRIAYLLDPGRSTIVDNRPPTLTATAIYHDQQGRLIVRNLPVRVQQGVPGSNQPLPPPNVYGAPQPYANYAASHGPQEYTPLSYPNKTPAPPIEPPPPGPSSPRKQTNTVVPI</sequence>
<feature type="compositionally biased region" description="Pro residues" evidence="7">
    <location>
        <begin position="1103"/>
        <end position="1116"/>
    </location>
</feature>
<dbReference type="SMART" id="SM00129">
    <property type="entry name" value="KISc"/>
    <property type="match status" value="1"/>
</dbReference>
<feature type="region of interest" description="Disordered" evidence="7">
    <location>
        <begin position="423"/>
        <end position="447"/>
    </location>
</feature>
<dbReference type="Pfam" id="PF00225">
    <property type="entry name" value="Kinesin"/>
    <property type="match status" value="1"/>
</dbReference>
<dbReference type="PRINTS" id="PR00380">
    <property type="entry name" value="KINESINHEAVY"/>
</dbReference>
<dbReference type="FunFam" id="3.40.850.10:FF:000063">
    <property type="entry name" value="Kinesin-like protein"/>
    <property type="match status" value="1"/>
</dbReference>
<dbReference type="GO" id="GO:0007018">
    <property type="term" value="P:microtubule-based movement"/>
    <property type="evidence" value="ECO:0007669"/>
    <property type="project" value="InterPro"/>
</dbReference>
<evidence type="ECO:0000256" key="4">
    <source>
        <dbReference type="ARBA" id="ARBA00023175"/>
    </source>
</evidence>
<dbReference type="STRING" id="1344416.A0A139AYY4"/>
<dbReference type="PANTHER" id="PTHR47117">
    <property type="entry name" value="STAR-RELATED LIPID TRANSFER PROTEIN 9"/>
    <property type="match status" value="1"/>
</dbReference>
<keyword evidence="2" id="KW-0067">ATP-binding</keyword>
<evidence type="ECO:0000259" key="8">
    <source>
        <dbReference type="PROSITE" id="PS50067"/>
    </source>
</evidence>